<dbReference type="Gene3D" id="1.20.5.110">
    <property type="match status" value="1"/>
</dbReference>
<keyword evidence="8 10" id="KW-0472">Membrane</keyword>
<dbReference type="GO" id="GO:0006896">
    <property type="term" value="P:Golgi to vacuole transport"/>
    <property type="evidence" value="ECO:0007669"/>
    <property type="project" value="UniProtKB-ARBA"/>
</dbReference>
<keyword evidence="3" id="KW-0813">Transport</keyword>
<keyword evidence="4 10" id="KW-0812">Transmembrane</keyword>
<proteinExistence type="predicted"/>
<dbReference type="GO" id="GO:0016020">
    <property type="term" value="C:membrane"/>
    <property type="evidence" value="ECO:0007669"/>
    <property type="project" value="UniProtKB-SubCell"/>
</dbReference>
<evidence type="ECO:0000256" key="3">
    <source>
        <dbReference type="ARBA" id="ARBA00022448"/>
    </source>
</evidence>
<dbReference type="SMART" id="SM00397">
    <property type="entry name" value="t_SNARE"/>
    <property type="match status" value="1"/>
</dbReference>
<dbReference type="InterPro" id="IPR000727">
    <property type="entry name" value="T_SNARE_dom"/>
</dbReference>
<feature type="region of interest" description="Disordered" evidence="9">
    <location>
        <begin position="152"/>
        <end position="180"/>
    </location>
</feature>
<dbReference type="CDD" id="cd15859">
    <property type="entry name" value="SNARE_SYN8"/>
    <property type="match status" value="1"/>
</dbReference>
<evidence type="ECO:0000259" key="11">
    <source>
        <dbReference type="PROSITE" id="PS50192"/>
    </source>
</evidence>
<dbReference type="PANTHER" id="PTHR12791">
    <property type="entry name" value="GOLGI SNARE BET1-RELATED"/>
    <property type="match status" value="1"/>
</dbReference>
<reference evidence="12 13" key="1">
    <citation type="submission" date="2016-10" db="EMBL/GenBank/DDBJ databases">
        <title>Proteomics and genomics reveal pathogen-plant mechanisms compatible with a hemibiotrophic lifestyle of Diplodia corticola.</title>
        <authorList>
            <person name="Fernandes I."/>
            <person name="De Jonge R."/>
            <person name="Van De Peer Y."/>
            <person name="Devreese B."/>
            <person name="Alves A."/>
            <person name="Esteves A.C."/>
        </authorList>
    </citation>
    <scope>NUCLEOTIDE SEQUENCE [LARGE SCALE GENOMIC DNA]</scope>
    <source>
        <strain evidence="12 13">CBS 112549</strain>
    </source>
</reference>
<dbReference type="Proteomes" id="UP000183809">
    <property type="component" value="Unassembled WGS sequence"/>
</dbReference>
<evidence type="ECO:0000256" key="5">
    <source>
        <dbReference type="ARBA" id="ARBA00022927"/>
    </source>
</evidence>
<evidence type="ECO:0000256" key="1">
    <source>
        <dbReference type="ARBA" id="ARBA00004167"/>
    </source>
</evidence>
<comment type="subcellular location">
    <subcellularLocation>
        <location evidence="2">Endomembrane system</location>
    </subcellularLocation>
    <subcellularLocation>
        <location evidence="1">Membrane</location>
        <topology evidence="1">Single-pass membrane protein</topology>
    </subcellularLocation>
</comment>
<keyword evidence="13" id="KW-1185">Reference proteome</keyword>
<accession>A0A1J9RAT9</accession>
<organism evidence="12 13">
    <name type="scientific">Diplodia corticola</name>
    <dbReference type="NCBI Taxonomy" id="236234"/>
    <lineage>
        <taxon>Eukaryota</taxon>
        <taxon>Fungi</taxon>
        <taxon>Dikarya</taxon>
        <taxon>Ascomycota</taxon>
        <taxon>Pezizomycotina</taxon>
        <taxon>Dothideomycetes</taxon>
        <taxon>Dothideomycetes incertae sedis</taxon>
        <taxon>Botryosphaeriales</taxon>
        <taxon>Botryosphaeriaceae</taxon>
        <taxon>Diplodia</taxon>
    </lineage>
</organism>
<feature type="transmembrane region" description="Helical" evidence="10">
    <location>
        <begin position="283"/>
        <end position="301"/>
    </location>
</feature>
<dbReference type="SUPFAM" id="SSF58038">
    <property type="entry name" value="SNARE fusion complex"/>
    <property type="match status" value="1"/>
</dbReference>
<sequence>MAMANPAQLLLLADHIKLSLLERQRAVSLNLSPNSQDGQISRSLESLSSGIDALDAQLSQNPDESVTRRTSTTTTASTLPAPWHRLSSPTLPPVMHTPYVPRKPPPRPSLQDQVSRLRAQYDDLSAQFSTTGGDSAAATLSSPNDPALSADFAAASSQKPARTTNKKAVRFTDADDDDDDVNRAALFPYRDDPDEERADHSELSNQQIHEYHQQVISQQDEQLDRLGESIGRQRELSIQIGDELEGHVLLLDEVDEGVDRHQSQLDRAGKRLAKVGRRARENWSMTLIVVLIVILVLLIVITK</sequence>
<keyword evidence="5" id="KW-0653">Protein transport</keyword>
<dbReference type="OrthoDB" id="244190at2759"/>
<evidence type="ECO:0000256" key="10">
    <source>
        <dbReference type="SAM" id="Phobius"/>
    </source>
</evidence>
<evidence type="ECO:0000256" key="9">
    <source>
        <dbReference type="SAM" id="MobiDB-lite"/>
    </source>
</evidence>
<dbReference type="GO" id="GO:0015031">
    <property type="term" value="P:protein transport"/>
    <property type="evidence" value="ECO:0007669"/>
    <property type="project" value="UniProtKB-KW"/>
</dbReference>
<protein>
    <submittedName>
        <fullName evidence="12">Snare complex subunit</fullName>
    </submittedName>
</protein>
<dbReference type="GeneID" id="31018011"/>
<gene>
    <name evidence="12" type="ORF">BKCO1_600011</name>
</gene>
<dbReference type="GO" id="GO:0005768">
    <property type="term" value="C:endosome"/>
    <property type="evidence" value="ECO:0007669"/>
    <property type="project" value="UniProtKB-ARBA"/>
</dbReference>
<dbReference type="GO" id="GO:0061025">
    <property type="term" value="P:membrane fusion"/>
    <property type="evidence" value="ECO:0007669"/>
    <property type="project" value="UniProtKB-ARBA"/>
</dbReference>
<evidence type="ECO:0000313" key="12">
    <source>
        <dbReference type="EMBL" id="OJD37664.1"/>
    </source>
</evidence>
<keyword evidence="6 10" id="KW-1133">Transmembrane helix</keyword>
<keyword evidence="7" id="KW-0175">Coiled coil</keyword>
<feature type="region of interest" description="Disordered" evidence="9">
    <location>
        <begin position="58"/>
        <end position="114"/>
    </location>
</feature>
<feature type="domain" description="T-SNARE coiled-coil homology" evidence="11">
    <location>
        <begin position="213"/>
        <end position="275"/>
    </location>
</feature>
<dbReference type="AlphaFoldDB" id="A0A1J9RAT9"/>
<evidence type="ECO:0000313" key="13">
    <source>
        <dbReference type="Proteomes" id="UP000183809"/>
    </source>
</evidence>
<evidence type="ECO:0000256" key="8">
    <source>
        <dbReference type="ARBA" id="ARBA00023136"/>
    </source>
</evidence>
<dbReference type="PROSITE" id="PS50192">
    <property type="entry name" value="T_SNARE"/>
    <property type="match status" value="1"/>
</dbReference>
<dbReference type="EMBL" id="MNUE01000006">
    <property type="protein sequence ID" value="OJD37664.1"/>
    <property type="molecule type" value="Genomic_DNA"/>
</dbReference>
<comment type="caution">
    <text evidence="12">The sequence shown here is derived from an EMBL/GenBank/DDBJ whole genome shotgun (WGS) entry which is preliminary data.</text>
</comment>
<evidence type="ECO:0000256" key="6">
    <source>
        <dbReference type="ARBA" id="ARBA00022989"/>
    </source>
</evidence>
<feature type="compositionally biased region" description="Low complexity" evidence="9">
    <location>
        <begin position="68"/>
        <end position="78"/>
    </location>
</feature>
<evidence type="ECO:0000256" key="7">
    <source>
        <dbReference type="ARBA" id="ARBA00023054"/>
    </source>
</evidence>
<dbReference type="RefSeq" id="XP_020133779.1">
    <property type="nucleotide sequence ID" value="XM_020277750.1"/>
</dbReference>
<dbReference type="FunFam" id="1.20.5.110:FF:000060">
    <property type="entry name" value="SNARE complex subunit (Syn8)"/>
    <property type="match status" value="1"/>
</dbReference>
<dbReference type="STRING" id="236234.A0A1J9RAT9"/>
<evidence type="ECO:0000256" key="4">
    <source>
        <dbReference type="ARBA" id="ARBA00022692"/>
    </source>
</evidence>
<dbReference type="Pfam" id="PF05739">
    <property type="entry name" value="SNARE"/>
    <property type="match status" value="1"/>
</dbReference>
<name>A0A1J9RAT9_9PEZI</name>
<evidence type="ECO:0000256" key="2">
    <source>
        <dbReference type="ARBA" id="ARBA00004308"/>
    </source>
</evidence>